<dbReference type="Gene3D" id="3.30.1660.10">
    <property type="entry name" value="Flavin-binding protein dodecin"/>
    <property type="match status" value="1"/>
</dbReference>
<sequence>MATVAKVIELVGQSPTSWQDAVEGAVQEANRTIDHITGVEVTNWTAAVDGGKVTEYKVDVKIAFAVDPNR</sequence>
<organism evidence="1 2">
    <name type="scientific">Sulfobacillus benefaciens</name>
    <dbReference type="NCBI Taxonomy" id="453960"/>
    <lineage>
        <taxon>Bacteria</taxon>
        <taxon>Bacillati</taxon>
        <taxon>Bacillota</taxon>
        <taxon>Clostridia</taxon>
        <taxon>Eubacteriales</taxon>
        <taxon>Clostridiales Family XVII. Incertae Sedis</taxon>
        <taxon>Sulfobacillus</taxon>
    </lineage>
</organism>
<dbReference type="SUPFAM" id="SSF89807">
    <property type="entry name" value="Dodecin-like"/>
    <property type="match status" value="1"/>
</dbReference>
<dbReference type="InterPro" id="IPR009923">
    <property type="entry name" value="Dodecin"/>
</dbReference>
<comment type="caution">
    <text evidence="1">The sequence shown here is derived from an EMBL/GenBank/DDBJ whole genome shotgun (WGS) entry which is preliminary data.</text>
</comment>
<dbReference type="AlphaFoldDB" id="A0A2T2XG96"/>
<accession>A0A2T2XG96</accession>
<name>A0A2T2XG96_9FIRM</name>
<protein>
    <recommendedName>
        <fullName evidence="3">Dodecin domain-containing protein</fullName>
    </recommendedName>
</protein>
<dbReference type="InterPro" id="IPR025543">
    <property type="entry name" value="Dodecin-like"/>
</dbReference>
<evidence type="ECO:0000313" key="2">
    <source>
        <dbReference type="Proteomes" id="UP000242972"/>
    </source>
</evidence>
<dbReference type="PANTHER" id="PTHR39324">
    <property type="entry name" value="CALCIUM DODECIN"/>
    <property type="match status" value="1"/>
</dbReference>
<evidence type="ECO:0008006" key="3">
    <source>
        <dbReference type="Google" id="ProtNLM"/>
    </source>
</evidence>
<gene>
    <name evidence="1" type="ORF">C7B46_09575</name>
</gene>
<reference evidence="1 2" key="1">
    <citation type="journal article" date="2014" name="BMC Genomics">
        <title>Comparison of environmental and isolate Sulfobacillus genomes reveals diverse carbon, sulfur, nitrogen, and hydrogen metabolisms.</title>
        <authorList>
            <person name="Justice N.B."/>
            <person name="Norman A."/>
            <person name="Brown C.T."/>
            <person name="Singh A."/>
            <person name="Thomas B.C."/>
            <person name="Banfield J.F."/>
        </authorList>
    </citation>
    <scope>NUCLEOTIDE SEQUENCE [LARGE SCALE GENOMIC DNA]</scope>
    <source>
        <strain evidence="1">AMDSBA4</strain>
    </source>
</reference>
<dbReference type="Proteomes" id="UP000242972">
    <property type="component" value="Unassembled WGS sequence"/>
</dbReference>
<dbReference type="Pfam" id="PF07311">
    <property type="entry name" value="Dodecin"/>
    <property type="match status" value="1"/>
</dbReference>
<evidence type="ECO:0000313" key="1">
    <source>
        <dbReference type="EMBL" id="PSR33519.1"/>
    </source>
</evidence>
<proteinExistence type="predicted"/>
<dbReference type="PANTHER" id="PTHR39324:SF1">
    <property type="entry name" value="CALCIUM DODECIN"/>
    <property type="match status" value="1"/>
</dbReference>
<dbReference type="EMBL" id="PXYW01000019">
    <property type="protein sequence ID" value="PSR33519.1"/>
    <property type="molecule type" value="Genomic_DNA"/>
</dbReference>
<dbReference type="InterPro" id="IPR036694">
    <property type="entry name" value="Dodecin-like_sf"/>
</dbReference>